<proteinExistence type="predicted"/>
<dbReference type="RefSeq" id="WP_211351724.1">
    <property type="nucleotide sequence ID" value="NZ_VFQC01000001.1"/>
</dbReference>
<feature type="transmembrane region" description="Helical" evidence="1">
    <location>
        <begin position="24"/>
        <end position="48"/>
    </location>
</feature>
<keyword evidence="1" id="KW-1133">Transmembrane helix</keyword>
<evidence type="ECO:0000313" key="3">
    <source>
        <dbReference type="Proteomes" id="UP000317422"/>
    </source>
</evidence>
<dbReference type="Proteomes" id="UP000317422">
    <property type="component" value="Unassembled WGS sequence"/>
</dbReference>
<name>A0A543NFU9_9ACTN</name>
<keyword evidence="1" id="KW-0472">Membrane</keyword>
<dbReference type="AlphaFoldDB" id="A0A543NFU9"/>
<dbReference type="EMBL" id="VFQC01000001">
    <property type="protein sequence ID" value="TQN30650.1"/>
    <property type="molecule type" value="Genomic_DNA"/>
</dbReference>
<evidence type="ECO:0000256" key="1">
    <source>
        <dbReference type="SAM" id="Phobius"/>
    </source>
</evidence>
<comment type="caution">
    <text evidence="2">The sequence shown here is derived from an EMBL/GenBank/DDBJ whole genome shotgun (WGS) entry which is preliminary data.</text>
</comment>
<keyword evidence="3" id="KW-1185">Reference proteome</keyword>
<organism evidence="2 3">
    <name type="scientific">Haloactinospora alba</name>
    <dbReference type="NCBI Taxonomy" id="405555"/>
    <lineage>
        <taxon>Bacteria</taxon>
        <taxon>Bacillati</taxon>
        <taxon>Actinomycetota</taxon>
        <taxon>Actinomycetes</taxon>
        <taxon>Streptosporangiales</taxon>
        <taxon>Nocardiopsidaceae</taxon>
        <taxon>Haloactinospora</taxon>
    </lineage>
</organism>
<accession>A0A543NFU9</accession>
<gene>
    <name evidence="2" type="ORF">FHX37_0532</name>
</gene>
<evidence type="ECO:0000313" key="2">
    <source>
        <dbReference type="EMBL" id="TQN30650.1"/>
    </source>
</evidence>
<keyword evidence="1" id="KW-0812">Transmembrane</keyword>
<reference evidence="2 3" key="1">
    <citation type="submission" date="2019-06" db="EMBL/GenBank/DDBJ databases">
        <title>Sequencing the genomes of 1000 actinobacteria strains.</title>
        <authorList>
            <person name="Klenk H.-P."/>
        </authorList>
    </citation>
    <scope>NUCLEOTIDE SEQUENCE [LARGE SCALE GENOMIC DNA]</scope>
    <source>
        <strain evidence="2 3">DSM 45015</strain>
    </source>
</reference>
<protein>
    <submittedName>
        <fullName evidence="2">Putative membrane protein</fullName>
    </submittedName>
</protein>
<sequence>MNTTVLAGVLATIRHTPPWEACPAAFLAGPLLLLLFLALLGLAVWYLARRSGDAARGGSAEPPEGAARRVLAERFARGDIDADEFRERAAALGWTVGGSSGRRP</sequence>